<keyword evidence="3 13" id="KW-0812">Transmembrane</keyword>
<dbReference type="InterPro" id="IPR036163">
    <property type="entry name" value="HMA_dom_sf"/>
</dbReference>
<dbReference type="PhylomeDB" id="A0A0K6SAX6"/>
<feature type="compositionally biased region" description="Basic and acidic residues" evidence="12">
    <location>
        <begin position="1247"/>
        <end position="1275"/>
    </location>
</feature>
<keyword evidence="7" id="KW-0460">Magnesium</keyword>
<dbReference type="InterPro" id="IPR006122">
    <property type="entry name" value="HMA_Cu_ion-bd"/>
</dbReference>
<feature type="transmembrane region" description="Helical" evidence="13">
    <location>
        <begin position="822"/>
        <end position="846"/>
    </location>
</feature>
<comment type="subcellular location">
    <subcellularLocation>
        <location evidence="1">Endomembrane system</location>
        <topology evidence="1">Multi-pass membrane protein</topology>
    </subcellularLocation>
</comment>
<feature type="compositionally biased region" description="Acidic residues" evidence="12">
    <location>
        <begin position="232"/>
        <end position="245"/>
    </location>
</feature>
<feature type="transmembrane region" description="Helical" evidence="13">
    <location>
        <begin position="1413"/>
        <end position="1436"/>
    </location>
</feature>
<feature type="region of interest" description="Disordered" evidence="12">
    <location>
        <begin position="1446"/>
        <end position="1610"/>
    </location>
</feature>
<dbReference type="GO" id="GO:0016887">
    <property type="term" value="F:ATP hydrolysis activity"/>
    <property type="evidence" value="ECO:0007669"/>
    <property type="project" value="InterPro"/>
</dbReference>
<feature type="region of interest" description="Disordered" evidence="12">
    <location>
        <begin position="73"/>
        <end position="110"/>
    </location>
</feature>
<feature type="region of interest" description="Disordered" evidence="12">
    <location>
        <begin position="652"/>
        <end position="704"/>
    </location>
</feature>
<reference evidence="15" key="1">
    <citation type="submission" date="2014-11" db="EMBL/GenBank/DDBJ databases">
        <title>Molecular phylogeny of cliff fern family Woodsiaceae with morphological implications.</title>
        <authorList>
            <person name="Shao Y.-Z."/>
            <person name="Wei R."/>
            <person name="Zhang X.-C."/>
        </authorList>
    </citation>
    <scope>NUCLEOTIDE SEQUENCE</scope>
</reference>
<feature type="compositionally biased region" description="Low complexity" evidence="12">
    <location>
        <begin position="658"/>
        <end position="674"/>
    </location>
</feature>
<dbReference type="InterPro" id="IPR059000">
    <property type="entry name" value="ATPase_P-type_domA"/>
</dbReference>
<dbReference type="SUPFAM" id="SSF81653">
    <property type="entry name" value="Calcium ATPase, transduction domain A"/>
    <property type="match status" value="1"/>
</dbReference>
<feature type="compositionally biased region" description="Basic and acidic residues" evidence="12">
    <location>
        <begin position="1465"/>
        <end position="1476"/>
    </location>
</feature>
<dbReference type="InterPro" id="IPR006121">
    <property type="entry name" value="HMA_dom"/>
</dbReference>
<dbReference type="PROSITE" id="PS01047">
    <property type="entry name" value="HMA_1"/>
    <property type="match status" value="2"/>
</dbReference>
<dbReference type="FunFam" id="3.30.70.100:FF:000001">
    <property type="entry name" value="ATPase copper transporting beta"/>
    <property type="match status" value="1"/>
</dbReference>
<comment type="similarity">
    <text evidence="2">Belongs to the cation transport ATPase (P-type) (TC 3.A.3) family. Type IB subfamily.</text>
</comment>
<dbReference type="Gene3D" id="3.30.70.100">
    <property type="match status" value="2"/>
</dbReference>
<dbReference type="SUPFAM" id="SSF56784">
    <property type="entry name" value="HAD-like"/>
    <property type="match status" value="1"/>
</dbReference>
<dbReference type="InterPro" id="IPR036412">
    <property type="entry name" value="HAD-like_sf"/>
</dbReference>
<evidence type="ECO:0000256" key="10">
    <source>
        <dbReference type="ARBA" id="ARBA00023008"/>
    </source>
</evidence>
<sequence>MIADVRIGGMTCGSCSSTVERQLNSLQGVESATVNLVTELATVKFDPKKTSEEKLVDAVEAVGFDAEIEECRKAAGGGDPEEEEDEETEGVDGDGDGPLPDTGGAERGFGGGRKSHCGAVGVRIRIAELEIEGMTCGACASTVEKALSGVSGVVSSEVNLVTAKASVTFSAPPCSSENLVDRVEAVGFGASVLEERGGGEPKALGEGKEKRREEAAEGKGKRGGGNLKWNLEDEDEGKDEGEAEDDTRGHLIDAEIRIEGLSPDALGSLEVALVETRGVVAVAVFPAFQLLCLTFDRQLASPQVVVDLVEDLGGGAAVVGERSNKREGPASTASCVLSVQVQVPRREGADSAWKRLRRFLDETDGVVSSTRLKRDSKGSGADSSGTRSSLSLLGFRRGQNRVVALAGGDTSVNLPPLAVKISYRPSVVGARQLLRHLQASGGFTCSFDSSGGNVNQREEREAEELRSTQLRFLYSLPLACTVMSLSMLVGHKSLPTWLRREVLPGISSCAFLMAALATPVQYLFGGPIHRQAVKKLRHCTANMDVLVSLATNTLYLYSVLVLVYSFVERALMTSESSHGETGFVDLPHFFDTAAVLITVVLLGRLLEGRARRRTMRALDRLAALRPSNATLLVPSALSSSLSFATTPSHTLTHSMSLSRANTKTNRSNRNSSSRTGGGRQIEGSPRSVVSLSASSEGEGGGGAGGGIEATLAAAALEEIETPIDLLQVGDLLKVLPGALVPVDGVKMNGGVCECDESLVSGESRLVPKEQGSQVLGGSTCVQGSMVLRVTRVGTATTLGQIVSLVEKAQAGKPELQRFADKIAGIFVPCVLALAVITWTVWGVLIFSNLVSPPTKHIPGMHQHHMAESSVQQQMLQGGDVGIGMKMPGEGPADPQSLPNGSPHTGTGGLYEDPHPFLTKLMFWIQFGASVLAIACPCAMGLATPTAIMVASGIAAELAVLIKDGTALESGAKVKGLVLDKTGTLTVGRPQVWAAALPGGEPGPILQRIVELYRAVRTESGWEEEGESETVLKDISFVSQRNKRNTYRDRVDRAAAFWWLLASCETQSEHPLATGILEHVRGSLSASPAHRLLRLPSKFLNRPGRGLEAQVEGIPSKVIAGNERSFVEAMQKEREKSGRERERGSGMDEETQNWISSHEERGGTVILLHCQGEFLGAVALIDKLHPDAAEAVKFFKRRLGMRVVMCTGDRKPTALAVASRVGIPPRDVFAEALPRDKQQLVKRMRRQMQTERDGKLETDTDTHGQGEGDPDDRSQAEETETGSVSTPHSASLSVSSADHHHFPTRGHEASSRPLSMRSRGRLVCMVGDGVNDSPALAEADVGVAIGAGAHLTAQASDVVLMRSELSDLGSYFLLSRATVWTIRRNFFWAFAFNILGIPAAAGVFYPRFVLSPMFAGMAMACSSVLVVSSSLLLGLLFRPVRFDPKAAQSRDARDGPLSPSVSSPCTHEEQPEGERTPAGRGWTFSVSGQGGNRIGATGAKKKNKKGYAALASDSPTFSAQHRDSITSAVPPSPLPHAEAAPSDRKDFRRASDASLKGHGVDDQMGGQWAPNWADSQAGQDSLVDLASLEGEGGEEDQQGVEKGGTAASFTGVGRPEVSLVDFL</sequence>
<evidence type="ECO:0000256" key="6">
    <source>
        <dbReference type="ARBA" id="ARBA00022796"/>
    </source>
</evidence>
<dbReference type="InterPro" id="IPR018303">
    <property type="entry name" value="ATPase_P-typ_P_site"/>
</dbReference>
<keyword evidence="8" id="KW-1278">Translocase</keyword>
<feature type="domain" description="HMA" evidence="14">
    <location>
        <begin position="1"/>
        <end position="67"/>
    </location>
</feature>
<dbReference type="GO" id="GO:0005507">
    <property type="term" value="F:copper ion binding"/>
    <property type="evidence" value="ECO:0007669"/>
    <property type="project" value="InterPro"/>
</dbReference>
<evidence type="ECO:0000256" key="8">
    <source>
        <dbReference type="ARBA" id="ARBA00022967"/>
    </source>
</evidence>
<keyword evidence="4" id="KW-0479">Metal-binding</keyword>
<dbReference type="PROSITE" id="PS50846">
    <property type="entry name" value="HMA_2"/>
    <property type="match status" value="2"/>
</dbReference>
<feature type="region of interest" description="Disordered" evidence="12">
    <location>
        <begin position="886"/>
        <end position="908"/>
    </location>
</feature>
<dbReference type="InterPro" id="IPR023298">
    <property type="entry name" value="ATPase_P-typ_TM_dom_sf"/>
</dbReference>
<dbReference type="PRINTS" id="PR00119">
    <property type="entry name" value="CATATPASE"/>
</dbReference>
<evidence type="ECO:0000256" key="11">
    <source>
        <dbReference type="ARBA" id="ARBA00023136"/>
    </source>
</evidence>
<feature type="compositionally biased region" description="Low complexity" evidence="12">
    <location>
        <begin position="684"/>
        <end position="696"/>
    </location>
</feature>
<evidence type="ECO:0000256" key="7">
    <source>
        <dbReference type="ARBA" id="ARBA00022842"/>
    </source>
</evidence>
<keyword evidence="6" id="KW-0813">Transport</keyword>
<accession>A0A0K6SAX6</accession>
<keyword evidence="11 13" id="KW-0472">Membrane</keyword>
<feature type="region of interest" description="Disordered" evidence="12">
    <location>
        <begin position="1238"/>
        <end position="1313"/>
    </location>
</feature>
<evidence type="ECO:0000256" key="3">
    <source>
        <dbReference type="ARBA" id="ARBA00022692"/>
    </source>
</evidence>
<evidence type="ECO:0000256" key="9">
    <source>
        <dbReference type="ARBA" id="ARBA00022989"/>
    </source>
</evidence>
<dbReference type="VEuPathDB" id="CryptoDB:Cvel_11573"/>
<dbReference type="Pfam" id="PF00122">
    <property type="entry name" value="E1-E2_ATPase"/>
    <property type="match status" value="1"/>
</dbReference>
<dbReference type="GO" id="GO:0012505">
    <property type="term" value="C:endomembrane system"/>
    <property type="evidence" value="ECO:0007669"/>
    <property type="project" value="UniProtKB-SubCell"/>
</dbReference>
<keyword evidence="6" id="KW-0187">Copper transport</keyword>
<evidence type="ECO:0000256" key="4">
    <source>
        <dbReference type="ARBA" id="ARBA00022723"/>
    </source>
</evidence>
<feature type="transmembrane region" description="Helical" evidence="13">
    <location>
        <begin position="502"/>
        <end position="524"/>
    </location>
</feature>
<dbReference type="Gene3D" id="3.40.50.1000">
    <property type="entry name" value="HAD superfamily/HAD-like"/>
    <property type="match status" value="1"/>
</dbReference>
<dbReference type="NCBIfam" id="TIGR00003">
    <property type="entry name" value="copper ion binding protein"/>
    <property type="match status" value="2"/>
</dbReference>
<feature type="compositionally biased region" description="Polar residues" evidence="12">
    <location>
        <begin position="1512"/>
        <end position="1528"/>
    </location>
</feature>
<dbReference type="InterPro" id="IPR008250">
    <property type="entry name" value="ATPase_P-typ_transduc_dom_A_sf"/>
</dbReference>
<dbReference type="CDD" id="cd00371">
    <property type="entry name" value="HMA"/>
    <property type="match status" value="2"/>
</dbReference>
<dbReference type="SUPFAM" id="SSF55008">
    <property type="entry name" value="HMA, heavy metal-associated domain"/>
    <property type="match status" value="2"/>
</dbReference>
<dbReference type="GO" id="GO:0016020">
    <property type="term" value="C:membrane"/>
    <property type="evidence" value="ECO:0007669"/>
    <property type="project" value="InterPro"/>
</dbReference>
<dbReference type="InterPro" id="IPR023299">
    <property type="entry name" value="ATPase_P-typ_cyto_dom_N"/>
</dbReference>
<evidence type="ECO:0000259" key="14">
    <source>
        <dbReference type="PROSITE" id="PS50846"/>
    </source>
</evidence>
<dbReference type="FunFam" id="3.30.70.100:FF:000005">
    <property type="entry name" value="Copper-exporting P-type ATPase A"/>
    <property type="match status" value="1"/>
</dbReference>
<keyword evidence="5" id="KW-0677">Repeat</keyword>
<dbReference type="PROSITE" id="PS00154">
    <property type="entry name" value="ATPASE_E1_E2"/>
    <property type="match status" value="1"/>
</dbReference>
<dbReference type="Gene3D" id="2.70.150.10">
    <property type="entry name" value="Calcium-transporting ATPase, cytoplasmic transduction domain A"/>
    <property type="match status" value="1"/>
</dbReference>
<feature type="transmembrane region" description="Helical" evidence="13">
    <location>
        <begin position="545"/>
        <end position="567"/>
    </location>
</feature>
<dbReference type="InterPro" id="IPR023214">
    <property type="entry name" value="HAD_sf"/>
</dbReference>
<feature type="transmembrane region" description="Helical" evidence="13">
    <location>
        <begin position="587"/>
        <end position="606"/>
    </location>
</feature>
<evidence type="ECO:0000256" key="1">
    <source>
        <dbReference type="ARBA" id="ARBA00004127"/>
    </source>
</evidence>
<protein>
    <recommendedName>
        <fullName evidence="14">HMA domain-containing protein</fullName>
    </recommendedName>
</protein>
<proteinExistence type="inferred from homology"/>
<dbReference type="Gene3D" id="3.40.1110.10">
    <property type="entry name" value="Calcium-transporting ATPase, cytoplasmic domain N"/>
    <property type="match status" value="1"/>
</dbReference>
<feature type="transmembrane region" description="Helical" evidence="13">
    <location>
        <begin position="920"/>
        <end position="942"/>
    </location>
</feature>
<feature type="region of interest" description="Disordered" evidence="12">
    <location>
        <begin position="196"/>
        <end position="248"/>
    </location>
</feature>
<dbReference type="PANTHER" id="PTHR43520">
    <property type="entry name" value="ATP7, ISOFORM B"/>
    <property type="match status" value="1"/>
</dbReference>
<feature type="compositionally biased region" description="Basic and acidic residues" evidence="12">
    <location>
        <begin position="196"/>
        <end position="220"/>
    </location>
</feature>
<evidence type="ECO:0000256" key="5">
    <source>
        <dbReference type="ARBA" id="ARBA00022737"/>
    </source>
</evidence>
<feature type="compositionally biased region" description="Basic and acidic residues" evidence="12">
    <location>
        <begin position="1540"/>
        <end position="1550"/>
    </location>
</feature>
<dbReference type="SUPFAM" id="SSF81665">
    <property type="entry name" value="Calcium ATPase, transmembrane domain M"/>
    <property type="match status" value="1"/>
</dbReference>
<dbReference type="SUPFAM" id="SSF81660">
    <property type="entry name" value="Metal cation-transporting ATPase, ATP-binding domain N"/>
    <property type="match status" value="1"/>
</dbReference>
<dbReference type="GO" id="GO:0005524">
    <property type="term" value="F:ATP binding"/>
    <property type="evidence" value="ECO:0007669"/>
    <property type="project" value="InterPro"/>
</dbReference>
<dbReference type="GO" id="GO:0055070">
    <property type="term" value="P:copper ion homeostasis"/>
    <property type="evidence" value="ECO:0007669"/>
    <property type="project" value="TreeGrafter"/>
</dbReference>
<keyword evidence="9 13" id="KW-1133">Transmembrane helix</keyword>
<gene>
    <name evidence="15" type="ORF">Cvel_11573.t2.CR1</name>
</gene>
<dbReference type="EMBL" id="CDMZ01005405">
    <property type="protein sequence ID" value="CUC10725.1"/>
    <property type="molecule type" value="Genomic_DNA"/>
</dbReference>
<dbReference type="PANTHER" id="PTHR43520:SF8">
    <property type="entry name" value="P-TYPE CU(+) TRANSPORTER"/>
    <property type="match status" value="1"/>
</dbReference>
<dbReference type="GO" id="GO:0043682">
    <property type="term" value="F:P-type divalent copper transporter activity"/>
    <property type="evidence" value="ECO:0007669"/>
    <property type="project" value="TreeGrafter"/>
</dbReference>
<dbReference type="NCBIfam" id="TIGR01494">
    <property type="entry name" value="ATPase_P-type"/>
    <property type="match status" value="1"/>
</dbReference>
<dbReference type="InterPro" id="IPR017969">
    <property type="entry name" value="Heavy-metal-associated_CS"/>
</dbReference>
<evidence type="ECO:0000256" key="12">
    <source>
        <dbReference type="SAM" id="MobiDB-lite"/>
    </source>
</evidence>
<dbReference type="InterPro" id="IPR001757">
    <property type="entry name" value="P_typ_ATPase"/>
</dbReference>
<feature type="transmembrane region" description="Helical" evidence="13">
    <location>
        <begin position="1385"/>
        <end position="1407"/>
    </location>
</feature>
<dbReference type="Pfam" id="PF00403">
    <property type="entry name" value="HMA"/>
    <property type="match status" value="2"/>
</dbReference>
<feature type="domain" description="HMA" evidence="14">
    <location>
        <begin position="125"/>
        <end position="191"/>
    </location>
</feature>
<dbReference type="PRINTS" id="PR00942">
    <property type="entry name" value="CUATPASEI"/>
</dbReference>
<keyword evidence="6" id="KW-0406">Ion transport</keyword>
<dbReference type="Pfam" id="PF00702">
    <property type="entry name" value="Hydrolase"/>
    <property type="match status" value="1"/>
</dbReference>
<evidence type="ECO:0000256" key="2">
    <source>
        <dbReference type="ARBA" id="ARBA00006024"/>
    </source>
</evidence>
<evidence type="ECO:0000313" key="15">
    <source>
        <dbReference type="EMBL" id="CUC10725.1"/>
    </source>
</evidence>
<keyword evidence="10" id="KW-0186">Copper</keyword>
<evidence type="ECO:0000256" key="13">
    <source>
        <dbReference type="SAM" id="Phobius"/>
    </source>
</evidence>
<feature type="compositionally biased region" description="Acidic residues" evidence="12">
    <location>
        <begin position="79"/>
        <end position="95"/>
    </location>
</feature>
<organism evidence="15">
    <name type="scientific">Chromera velia CCMP2878</name>
    <dbReference type="NCBI Taxonomy" id="1169474"/>
    <lineage>
        <taxon>Eukaryota</taxon>
        <taxon>Sar</taxon>
        <taxon>Alveolata</taxon>
        <taxon>Colpodellida</taxon>
        <taxon>Chromeraceae</taxon>
        <taxon>Chromera</taxon>
    </lineage>
</organism>
<name>A0A0K6SAX6_9ALVE</name>
<feature type="compositionally biased region" description="Basic and acidic residues" evidence="12">
    <location>
        <begin position="1296"/>
        <end position="1309"/>
    </location>
</feature>
<feature type="compositionally biased region" description="Polar residues" evidence="12">
    <location>
        <begin position="1280"/>
        <end position="1295"/>
    </location>
</feature>